<organism evidence="2 3">
    <name type="scientific">Salmo trutta</name>
    <name type="common">Brown trout</name>
    <dbReference type="NCBI Taxonomy" id="8032"/>
    <lineage>
        <taxon>Eukaryota</taxon>
        <taxon>Metazoa</taxon>
        <taxon>Chordata</taxon>
        <taxon>Craniata</taxon>
        <taxon>Vertebrata</taxon>
        <taxon>Euteleostomi</taxon>
        <taxon>Actinopterygii</taxon>
        <taxon>Neopterygii</taxon>
        <taxon>Teleostei</taxon>
        <taxon>Protacanthopterygii</taxon>
        <taxon>Salmoniformes</taxon>
        <taxon>Salmonidae</taxon>
        <taxon>Salmoninae</taxon>
        <taxon>Salmo</taxon>
    </lineage>
</organism>
<dbReference type="OMA" id="YRSIRTW"/>
<dbReference type="Pfam" id="PF00078">
    <property type="entry name" value="RVT_1"/>
    <property type="match status" value="1"/>
</dbReference>
<feature type="domain" description="Reverse transcriptase" evidence="1">
    <location>
        <begin position="1"/>
        <end position="225"/>
    </location>
</feature>
<evidence type="ECO:0000313" key="2">
    <source>
        <dbReference type="Ensembl" id="ENSSTUP00000073698.1"/>
    </source>
</evidence>
<dbReference type="AlphaFoldDB" id="A0A674BRB8"/>
<dbReference type="Ensembl" id="ENSSTUT00000078255.1">
    <property type="protein sequence ID" value="ENSSTUP00000073698.1"/>
    <property type="gene ID" value="ENSSTUG00000032262.1"/>
</dbReference>
<name>A0A674BRB8_SALTR</name>
<keyword evidence="3" id="KW-1185">Reference proteome</keyword>
<reference evidence="2" key="2">
    <citation type="submission" date="2025-09" db="UniProtKB">
        <authorList>
            <consortium name="Ensembl"/>
        </authorList>
    </citation>
    <scope>IDENTIFICATION</scope>
</reference>
<dbReference type="CDD" id="cd01650">
    <property type="entry name" value="RT_nLTR_like"/>
    <property type="match status" value="1"/>
</dbReference>
<dbReference type="InParanoid" id="A0A674BRB8"/>
<dbReference type="GeneTree" id="ENSGT01020000230367"/>
<sequence length="371" mass="42401">MKCFERLVMAHINTIMPETLDPFQFAYHPNRSTDDAISIALHTALSHLDKRNTYVRMLFIDYSSAFNTIVPSKLINKLRILGLNTSLCNWILDFLTGRPQVVKVGNNTSETLILNTGAPQGCMLSPLLYSLFTHDCTARHDSNTIVKFIDDTTVVGLITDIDETAYREVRDLAVWCQDHNLSLNVIKTKEIIVDFRKRRTEHTPILIDGAVVEQVESFKFLGVHITNKLTWSKHTKTVVKRARQNLFPLRRLKIFGMGPQILKRFYSCTIENILTGCITALYGNCSASDRKALQRVVCTAQYITGAKLPAIQDLYTRRCQRKALKIVKDSSHPSHRLFSLLLHGKLYRSAKSWSKRLLNSFYPQAIRLFNI</sequence>
<protein>
    <recommendedName>
        <fullName evidence="1">Reverse transcriptase domain-containing protein</fullName>
    </recommendedName>
</protein>
<evidence type="ECO:0000259" key="1">
    <source>
        <dbReference type="PROSITE" id="PS50878"/>
    </source>
</evidence>
<dbReference type="PROSITE" id="PS50878">
    <property type="entry name" value="RT_POL"/>
    <property type="match status" value="1"/>
</dbReference>
<dbReference type="Proteomes" id="UP000472277">
    <property type="component" value="Chromosome 3"/>
</dbReference>
<dbReference type="PANTHER" id="PTHR33332">
    <property type="entry name" value="REVERSE TRANSCRIPTASE DOMAIN-CONTAINING PROTEIN"/>
    <property type="match status" value="1"/>
</dbReference>
<dbReference type="SUPFAM" id="SSF56672">
    <property type="entry name" value="DNA/RNA polymerases"/>
    <property type="match status" value="1"/>
</dbReference>
<proteinExistence type="predicted"/>
<dbReference type="InterPro" id="IPR043502">
    <property type="entry name" value="DNA/RNA_pol_sf"/>
</dbReference>
<evidence type="ECO:0000313" key="3">
    <source>
        <dbReference type="Proteomes" id="UP000472277"/>
    </source>
</evidence>
<dbReference type="GO" id="GO:0016706">
    <property type="term" value="F:2-oxoglutarate-dependent dioxygenase activity"/>
    <property type="evidence" value="ECO:0007669"/>
    <property type="project" value="InterPro"/>
</dbReference>
<dbReference type="Pfam" id="PF09004">
    <property type="entry name" value="ALKBH8_N"/>
    <property type="match status" value="1"/>
</dbReference>
<dbReference type="GO" id="GO:0008168">
    <property type="term" value="F:methyltransferase activity"/>
    <property type="evidence" value="ECO:0007669"/>
    <property type="project" value="InterPro"/>
</dbReference>
<dbReference type="InterPro" id="IPR015095">
    <property type="entry name" value="AlkB_hom8_N"/>
</dbReference>
<accession>A0A674BRB8</accession>
<reference evidence="2" key="1">
    <citation type="submission" date="2025-08" db="UniProtKB">
        <authorList>
            <consortium name="Ensembl"/>
        </authorList>
    </citation>
    <scope>IDENTIFICATION</scope>
</reference>
<dbReference type="InterPro" id="IPR000477">
    <property type="entry name" value="RT_dom"/>
</dbReference>